<keyword evidence="3" id="KW-0378">Hydrolase</keyword>
<dbReference type="GO" id="GO:0004252">
    <property type="term" value="F:serine-type endopeptidase activity"/>
    <property type="evidence" value="ECO:0007669"/>
    <property type="project" value="InterPro"/>
</dbReference>
<evidence type="ECO:0000256" key="1">
    <source>
        <dbReference type="ARBA" id="ARBA00007664"/>
    </source>
</evidence>
<dbReference type="GO" id="GO:0006508">
    <property type="term" value="P:proteolysis"/>
    <property type="evidence" value="ECO:0007669"/>
    <property type="project" value="UniProtKB-KW"/>
</dbReference>
<dbReference type="EMBL" id="CAEY01000991">
    <property type="status" value="NOT_ANNOTATED_CDS"/>
    <property type="molecule type" value="Genomic_DNA"/>
</dbReference>
<dbReference type="InterPro" id="IPR043504">
    <property type="entry name" value="Peptidase_S1_PA_chymotrypsin"/>
</dbReference>
<evidence type="ECO:0000313" key="7">
    <source>
        <dbReference type="EnsemblMetazoa" id="tetur34g00760.1"/>
    </source>
</evidence>
<keyword evidence="5" id="KW-1015">Disulfide bond</keyword>
<dbReference type="EnsemblMetazoa" id="tetur34g00760.1">
    <property type="protein sequence ID" value="tetur34g00760.1"/>
    <property type="gene ID" value="tetur34g00760"/>
</dbReference>
<reference evidence="7" key="2">
    <citation type="submission" date="2015-06" db="UniProtKB">
        <authorList>
            <consortium name="EnsemblMetazoa"/>
        </authorList>
    </citation>
    <scope>IDENTIFICATION</scope>
</reference>
<comment type="similarity">
    <text evidence="1">Belongs to the peptidase S1 family.</text>
</comment>
<dbReference type="STRING" id="32264.T1L2X7"/>
<dbReference type="InterPro" id="IPR050430">
    <property type="entry name" value="Peptidase_S1"/>
</dbReference>
<evidence type="ECO:0000256" key="4">
    <source>
        <dbReference type="ARBA" id="ARBA00022825"/>
    </source>
</evidence>
<dbReference type="Gene3D" id="2.40.10.10">
    <property type="entry name" value="Trypsin-like serine proteases"/>
    <property type="match status" value="1"/>
</dbReference>
<dbReference type="PROSITE" id="PS50240">
    <property type="entry name" value="TRYPSIN_DOM"/>
    <property type="match status" value="1"/>
</dbReference>
<keyword evidence="8" id="KW-1185">Reference proteome</keyword>
<dbReference type="SMART" id="SM00020">
    <property type="entry name" value="Tryp_SPc"/>
    <property type="match status" value="1"/>
</dbReference>
<name>T1L2X7_TETUR</name>
<dbReference type="PANTHER" id="PTHR24276:SF91">
    <property type="entry name" value="AT26814P-RELATED"/>
    <property type="match status" value="1"/>
</dbReference>
<dbReference type="InterPro" id="IPR001314">
    <property type="entry name" value="Peptidase_S1A"/>
</dbReference>
<protein>
    <recommendedName>
        <fullName evidence="6">Peptidase S1 domain-containing protein</fullName>
    </recommendedName>
</protein>
<organism evidence="7 8">
    <name type="scientific">Tetranychus urticae</name>
    <name type="common">Two-spotted spider mite</name>
    <dbReference type="NCBI Taxonomy" id="32264"/>
    <lineage>
        <taxon>Eukaryota</taxon>
        <taxon>Metazoa</taxon>
        <taxon>Ecdysozoa</taxon>
        <taxon>Arthropoda</taxon>
        <taxon>Chelicerata</taxon>
        <taxon>Arachnida</taxon>
        <taxon>Acari</taxon>
        <taxon>Acariformes</taxon>
        <taxon>Trombidiformes</taxon>
        <taxon>Prostigmata</taxon>
        <taxon>Eleutherengona</taxon>
        <taxon>Raphignathae</taxon>
        <taxon>Tetranychoidea</taxon>
        <taxon>Tetranychidae</taxon>
        <taxon>Tetranychus</taxon>
    </lineage>
</organism>
<dbReference type="HOGENOM" id="CLU_006842_7_0_1"/>
<keyword evidence="2" id="KW-0645">Protease</keyword>
<dbReference type="SUPFAM" id="SSF50494">
    <property type="entry name" value="Trypsin-like serine proteases"/>
    <property type="match status" value="1"/>
</dbReference>
<dbReference type="PANTHER" id="PTHR24276">
    <property type="entry name" value="POLYSERASE-RELATED"/>
    <property type="match status" value="1"/>
</dbReference>
<accession>T1L2X7</accession>
<dbReference type="AlphaFoldDB" id="T1L2X7"/>
<dbReference type="InterPro" id="IPR018114">
    <property type="entry name" value="TRYPSIN_HIS"/>
</dbReference>
<feature type="domain" description="Peptidase S1" evidence="6">
    <location>
        <begin position="43"/>
        <end position="278"/>
    </location>
</feature>
<dbReference type="eggNOG" id="KOG3627">
    <property type="taxonomic scope" value="Eukaryota"/>
</dbReference>
<evidence type="ECO:0000313" key="8">
    <source>
        <dbReference type="Proteomes" id="UP000015104"/>
    </source>
</evidence>
<dbReference type="PRINTS" id="PR00722">
    <property type="entry name" value="CHYMOTRYPSIN"/>
</dbReference>
<evidence type="ECO:0000256" key="2">
    <source>
        <dbReference type="ARBA" id="ARBA00022670"/>
    </source>
</evidence>
<dbReference type="InterPro" id="IPR001254">
    <property type="entry name" value="Trypsin_dom"/>
</dbReference>
<dbReference type="Pfam" id="PF00089">
    <property type="entry name" value="Trypsin"/>
    <property type="match status" value="1"/>
</dbReference>
<dbReference type="PROSITE" id="PS00134">
    <property type="entry name" value="TRYPSIN_HIS"/>
    <property type="match status" value="1"/>
</dbReference>
<keyword evidence="4" id="KW-0720">Serine protease</keyword>
<reference evidence="8" key="1">
    <citation type="submission" date="2011-08" db="EMBL/GenBank/DDBJ databases">
        <authorList>
            <person name="Rombauts S."/>
        </authorList>
    </citation>
    <scope>NUCLEOTIDE SEQUENCE</scope>
    <source>
        <strain evidence="8">London</strain>
    </source>
</reference>
<dbReference type="Proteomes" id="UP000015104">
    <property type="component" value="Unassembled WGS sequence"/>
</dbReference>
<evidence type="ECO:0000259" key="6">
    <source>
        <dbReference type="PROSITE" id="PS50240"/>
    </source>
</evidence>
<dbReference type="InterPro" id="IPR009003">
    <property type="entry name" value="Peptidase_S1_PA"/>
</dbReference>
<evidence type="ECO:0000256" key="3">
    <source>
        <dbReference type="ARBA" id="ARBA00022801"/>
    </source>
</evidence>
<evidence type="ECO:0000256" key="5">
    <source>
        <dbReference type="ARBA" id="ARBA00023157"/>
    </source>
</evidence>
<sequence length="281" mass="30761">MDSYLITAILCLLTIVNYVGVNGRLISKSSQESNFQQELGPRIIGGKFAEPGEFPYYVQVITQLGDFFPTCGGTLIKDSIVITAAHCVWDNGQPAKMVMVQSKSKRGLFLSRKPFEWQVNNGTKLIVHENYTVNDEGIPINDIALIKLDLTQSPLSSSSSAKNGIANLASKHYPIGTSVVLAGYGLTESGRSPKFLKKKDSVLINNDAHLNGILFTQRTDEDLVYIGDSGGPVIVQGKTPSQDELVGIISFGDEYLEGDREGSTDVYFYRDWIQSKVASLI</sequence>
<proteinExistence type="inferred from homology"/>